<dbReference type="Pfam" id="PF04893">
    <property type="entry name" value="Yip1"/>
    <property type="match status" value="1"/>
</dbReference>
<comment type="subcellular location">
    <subcellularLocation>
        <location evidence="1">Membrane</location>
        <topology evidence="1">Multi-pass membrane protein</topology>
    </subcellularLocation>
</comment>
<proteinExistence type="predicted"/>
<evidence type="ECO:0000256" key="3">
    <source>
        <dbReference type="ARBA" id="ARBA00022989"/>
    </source>
</evidence>
<feature type="domain" description="Yip1" evidence="6">
    <location>
        <begin position="7"/>
        <end position="181"/>
    </location>
</feature>
<keyword evidence="3 5" id="KW-1133">Transmembrane helix</keyword>
<evidence type="ECO:0000256" key="1">
    <source>
        <dbReference type="ARBA" id="ARBA00004141"/>
    </source>
</evidence>
<dbReference type="InterPro" id="IPR006977">
    <property type="entry name" value="Yip1_dom"/>
</dbReference>
<keyword evidence="8" id="KW-1185">Reference proteome</keyword>
<feature type="transmembrane region" description="Helical" evidence="5">
    <location>
        <begin position="131"/>
        <end position="153"/>
    </location>
</feature>
<dbReference type="OrthoDB" id="9808452at2"/>
<feature type="transmembrane region" description="Helical" evidence="5">
    <location>
        <begin position="165"/>
        <end position="190"/>
    </location>
</feature>
<keyword evidence="4 5" id="KW-0472">Membrane</keyword>
<dbReference type="EMBL" id="FNRJ01000022">
    <property type="protein sequence ID" value="SEB14153.1"/>
    <property type="molecule type" value="Genomic_DNA"/>
</dbReference>
<feature type="transmembrane region" description="Helical" evidence="5">
    <location>
        <begin position="70"/>
        <end position="92"/>
    </location>
</feature>
<name>A0A1H4GXC1_9GAMM</name>
<dbReference type="GO" id="GO:0016020">
    <property type="term" value="C:membrane"/>
    <property type="evidence" value="ECO:0007669"/>
    <property type="project" value="UniProtKB-SubCell"/>
</dbReference>
<evidence type="ECO:0000313" key="7">
    <source>
        <dbReference type="EMBL" id="SEB14153.1"/>
    </source>
</evidence>
<dbReference type="Proteomes" id="UP000242469">
    <property type="component" value="Unassembled WGS sequence"/>
</dbReference>
<keyword evidence="2 5" id="KW-0812">Transmembrane</keyword>
<protein>
    <recommendedName>
        <fullName evidence="6">Yip1 domain-containing protein</fullName>
    </recommendedName>
</protein>
<dbReference type="STRING" id="1122198.SAMN02745729_1221"/>
<accession>A0A1H4GXC1</accession>
<evidence type="ECO:0000256" key="5">
    <source>
        <dbReference type="SAM" id="Phobius"/>
    </source>
</evidence>
<sequence>MFLQHMMGVFYHPKQEWRSIRKEHYSAMHVFLAQISVLAAIPAVSLFIGTTQVGWSLGGSEFVKLSVASALPAALAFYVAMWVAVGFIAWSIHWMEKTYGGNVSYEECLVLTTFTATPLFLSGLAGLYPMLWFNVIVGMMALAYTIYLLYTGVPEIMQIPEERAFFFATSILTVGICVLVGLLAATAILWGTFVPLTYTAG</sequence>
<dbReference type="AlphaFoldDB" id="A0A1H4GXC1"/>
<evidence type="ECO:0000259" key="6">
    <source>
        <dbReference type="Pfam" id="PF04893"/>
    </source>
</evidence>
<reference evidence="8" key="1">
    <citation type="submission" date="2016-10" db="EMBL/GenBank/DDBJ databases">
        <authorList>
            <person name="Varghese N."/>
            <person name="Submissions S."/>
        </authorList>
    </citation>
    <scope>NUCLEOTIDE SEQUENCE [LARGE SCALE GENOMIC DNA]</scope>
    <source>
        <strain evidence="8">DSM 11526</strain>
    </source>
</reference>
<evidence type="ECO:0000313" key="8">
    <source>
        <dbReference type="Proteomes" id="UP000242469"/>
    </source>
</evidence>
<evidence type="ECO:0000256" key="2">
    <source>
        <dbReference type="ARBA" id="ARBA00022692"/>
    </source>
</evidence>
<organism evidence="7 8">
    <name type="scientific">Marinobacterium iners DSM 11526</name>
    <dbReference type="NCBI Taxonomy" id="1122198"/>
    <lineage>
        <taxon>Bacteria</taxon>
        <taxon>Pseudomonadati</taxon>
        <taxon>Pseudomonadota</taxon>
        <taxon>Gammaproteobacteria</taxon>
        <taxon>Oceanospirillales</taxon>
        <taxon>Oceanospirillaceae</taxon>
        <taxon>Marinobacterium</taxon>
    </lineage>
</organism>
<dbReference type="RefSeq" id="WP_091827900.1">
    <property type="nucleotide sequence ID" value="NZ_FNRJ01000022.1"/>
</dbReference>
<gene>
    <name evidence="7" type="ORF">SAMN02745729_1221</name>
</gene>
<feature type="transmembrane region" description="Helical" evidence="5">
    <location>
        <begin position="104"/>
        <end position="125"/>
    </location>
</feature>
<feature type="transmembrane region" description="Helical" evidence="5">
    <location>
        <begin position="27"/>
        <end position="50"/>
    </location>
</feature>
<evidence type="ECO:0000256" key="4">
    <source>
        <dbReference type="ARBA" id="ARBA00023136"/>
    </source>
</evidence>